<evidence type="ECO:0000313" key="2">
    <source>
        <dbReference type="Proteomes" id="UP000647133"/>
    </source>
</evidence>
<dbReference type="EMBL" id="JACYTQ010000005">
    <property type="protein sequence ID" value="MBD8490030.1"/>
    <property type="molecule type" value="Genomic_DNA"/>
</dbReference>
<sequence length="79" mass="9412">MKTSYLEYYKLILDKVSFDSSIWEKEYHKALSNLSKEEAFVLKQWANNKFFRTDRLLTGQAKRQHDGVSLKPSKRKEVI</sequence>
<protein>
    <submittedName>
        <fullName evidence="1">Uncharacterized protein</fullName>
    </submittedName>
</protein>
<gene>
    <name evidence="1" type="ORF">IFO69_14835</name>
</gene>
<keyword evidence="2" id="KW-1185">Reference proteome</keyword>
<dbReference type="RefSeq" id="WP_192010913.1">
    <property type="nucleotide sequence ID" value="NZ_JACYTQ010000005.1"/>
</dbReference>
<reference evidence="1 2" key="1">
    <citation type="submission" date="2020-09" db="EMBL/GenBank/DDBJ databases">
        <title>Echinicola sp. CAU 1574 isolated from sand of Sido Beach.</title>
        <authorList>
            <person name="Kim W."/>
        </authorList>
    </citation>
    <scope>NUCLEOTIDE SEQUENCE [LARGE SCALE GENOMIC DNA]</scope>
    <source>
        <strain evidence="1 2">CAU 1574</strain>
    </source>
</reference>
<name>A0ABR9AMU7_9BACT</name>
<organism evidence="1 2">
    <name type="scientific">Echinicola arenosa</name>
    <dbReference type="NCBI Taxonomy" id="2774144"/>
    <lineage>
        <taxon>Bacteria</taxon>
        <taxon>Pseudomonadati</taxon>
        <taxon>Bacteroidota</taxon>
        <taxon>Cytophagia</taxon>
        <taxon>Cytophagales</taxon>
        <taxon>Cyclobacteriaceae</taxon>
        <taxon>Echinicola</taxon>
    </lineage>
</organism>
<proteinExistence type="predicted"/>
<comment type="caution">
    <text evidence="1">The sequence shown here is derived from an EMBL/GenBank/DDBJ whole genome shotgun (WGS) entry which is preliminary data.</text>
</comment>
<evidence type="ECO:0000313" key="1">
    <source>
        <dbReference type="EMBL" id="MBD8490030.1"/>
    </source>
</evidence>
<dbReference type="Proteomes" id="UP000647133">
    <property type="component" value="Unassembled WGS sequence"/>
</dbReference>
<accession>A0ABR9AMU7</accession>